<evidence type="ECO:0000259" key="3">
    <source>
        <dbReference type="PROSITE" id="PS50075"/>
    </source>
</evidence>
<dbReference type="Pfam" id="PF00550">
    <property type="entry name" value="PP-binding"/>
    <property type="match status" value="1"/>
</dbReference>
<evidence type="ECO:0000256" key="1">
    <source>
        <dbReference type="ARBA" id="ARBA00022450"/>
    </source>
</evidence>
<dbReference type="EMBL" id="VIXA01000001">
    <property type="protein sequence ID" value="TWG27418.1"/>
    <property type="molecule type" value="Genomic_DNA"/>
</dbReference>
<keyword evidence="2" id="KW-0597">Phosphoprotein</keyword>
<keyword evidence="1" id="KW-0596">Phosphopantetheine</keyword>
<comment type="caution">
    <text evidence="4">The sequence shown here is derived from an EMBL/GenBank/DDBJ whole genome shotgun (WGS) entry which is preliminary data.</text>
</comment>
<dbReference type="PROSITE" id="PS50075">
    <property type="entry name" value="CARRIER"/>
    <property type="match status" value="1"/>
</dbReference>
<gene>
    <name evidence="4" type="ORF">FHX75_11555</name>
</gene>
<organism evidence="4 5">
    <name type="scientific">Micromonospora palomenae</name>
    <dbReference type="NCBI Taxonomy" id="1461247"/>
    <lineage>
        <taxon>Bacteria</taxon>
        <taxon>Bacillati</taxon>
        <taxon>Actinomycetota</taxon>
        <taxon>Actinomycetes</taxon>
        <taxon>Micromonosporales</taxon>
        <taxon>Micromonosporaceae</taxon>
        <taxon>Micromonospora</taxon>
    </lineage>
</organism>
<dbReference type="GO" id="GO:0031177">
    <property type="term" value="F:phosphopantetheine binding"/>
    <property type="evidence" value="ECO:0007669"/>
    <property type="project" value="InterPro"/>
</dbReference>
<dbReference type="InterPro" id="IPR020806">
    <property type="entry name" value="PKS_PP-bd"/>
</dbReference>
<accession>A0A561WU76</accession>
<dbReference type="OrthoDB" id="156693at2"/>
<sequence length="85" mass="9279">MSTMTIDDVRRILVACAGETDAAAFDGDIDSVEFEELGYDSLALMETAARIEQEYGVRIPDERVADLRTPRELVDLVNGAAARTS</sequence>
<dbReference type="Gene3D" id="1.10.1200.10">
    <property type="entry name" value="ACP-like"/>
    <property type="match status" value="1"/>
</dbReference>
<dbReference type="PROSITE" id="PS00012">
    <property type="entry name" value="PHOSPHOPANTETHEINE"/>
    <property type="match status" value="1"/>
</dbReference>
<reference evidence="4 5" key="1">
    <citation type="submission" date="2019-06" db="EMBL/GenBank/DDBJ databases">
        <title>Sequencing the genomes of 1000 actinobacteria strains.</title>
        <authorList>
            <person name="Klenk H.-P."/>
        </authorList>
    </citation>
    <scope>NUCLEOTIDE SEQUENCE [LARGE SCALE GENOMIC DNA]</scope>
    <source>
        <strain evidence="4 5">DSM 102131</strain>
    </source>
</reference>
<evidence type="ECO:0000313" key="5">
    <source>
        <dbReference type="Proteomes" id="UP000319927"/>
    </source>
</evidence>
<dbReference type="AlphaFoldDB" id="A0A561WU76"/>
<proteinExistence type="predicted"/>
<evidence type="ECO:0000313" key="4">
    <source>
        <dbReference type="EMBL" id="TWG27418.1"/>
    </source>
</evidence>
<dbReference type="Proteomes" id="UP000319927">
    <property type="component" value="Unassembled WGS sequence"/>
</dbReference>
<dbReference type="InterPro" id="IPR009081">
    <property type="entry name" value="PP-bd_ACP"/>
</dbReference>
<keyword evidence="5" id="KW-1185">Reference proteome</keyword>
<protein>
    <submittedName>
        <fullName evidence="4">Act minimal PKS acyl carrier protein</fullName>
    </submittedName>
</protein>
<dbReference type="InterPro" id="IPR006162">
    <property type="entry name" value="Ppantetheine_attach_site"/>
</dbReference>
<dbReference type="SUPFAM" id="SSF47336">
    <property type="entry name" value="ACP-like"/>
    <property type="match status" value="1"/>
</dbReference>
<evidence type="ECO:0000256" key="2">
    <source>
        <dbReference type="ARBA" id="ARBA00022553"/>
    </source>
</evidence>
<name>A0A561WU76_9ACTN</name>
<feature type="domain" description="Carrier" evidence="3">
    <location>
        <begin position="3"/>
        <end position="81"/>
    </location>
</feature>
<dbReference type="SMART" id="SM00823">
    <property type="entry name" value="PKS_PP"/>
    <property type="match status" value="1"/>
</dbReference>
<dbReference type="InterPro" id="IPR036736">
    <property type="entry name" value="ACP-like_sf"/>
</dbReference>
<dbReference type="RefSeq" id="WP_154936513.1">
    <property type="nucleotide sequence ID" value="NZ_VIXA01000001.1"/>
</dbReference>